<dbReference type="Pfam" id="PF03819">
    <property type="entry name" value="MazG"/>
    <property type="match status" value="1"/>
</dbReference>
<evidence type="ECO:0000313" key="2">
    <source>
        <dbReference type="EMBL" id="RFU40221.1"/>
    </source>
</evidence>
<dbReference type="AlphaFoldDB" id="A0A372JJN0"/>
<dbReference type="OrthoDB" id="3694202at2"/>
<gene>
    <name evidence="2" type="ORF">DZF91_18255</name>
</gene>
<organism evidence="2 3">
    <name type="scientific">Actinomadura logoneensis</name>
    <dbReference type="NCBI Taxonomy" id="2293572"/>
    <lineage>
        <taxon>Bacteria</taxon>
        <taxon>Bacillati</taxon>
        <taxon>Actinomycetota</taxon>
        <taxon>Actinomycetes</taxon>
        <taxon>Streptosporangiales</taxon>
        <taxon>Thermomonosporaceae</taxon>
        <taxon>Actinomadura</taxon>
    </lineage>
</organism>
<protein>
    <recommendedName>
        <fullName evidence="1">NTP pyrophosphohydrolase MazG-like domain-containing protein</fullName>
    </recommendedName>
</protein>
<dbReference type="EMBL" id="QURH01000299">
    <property type="protein sequence ID" value="RFU40221.1"/>
    <property type="molecule type" value="Genomic_DNA"/>
</dbReference>
<keyword evidence="3" id="KW-1185">Reference proteome</keyword>
<accession>A0A372JJN0</accession>
<proteinExistence type="predicted"/>
<dbReference type="RefSeq" id="WP_117358665.1">
    <property type="nucleotide sequence ID" value="NZ_QURH01000299.1"/>
</dbReference>
<comment type="caution">
    <text evidence="2">The sequence shown here is derived from an EMBL/GenBank/DDBJ whole genome shotgun (WGS) entry which is preliminary data.</text>
</comment>
<dbReference type="InterPro" id="IPR004518">
    <property type="entry name" value="MazG-like_dom"/>
</dbReference>
<dbReference type="SUPFAM" id="SSF101386">
    <property type="entry name" value="all-alpha NTP pyrophosphatases"/>
    <property type="match status" value="1"/>
</dbReference>
<name>A0A372JJN0_9ACTN</name>
<evidence type="ECO:0000313" key="3">
    <source>
        <dbReference type="Proteomes" id="UP000261811"/>
    </source>
</evidence>
<feature type="domain" description="NTP pyrophosphohydrolase MazG-like" evidence="1">
    <location>
        <begin position="34"/>
        <end position="85"/>
    </location>
</feature>
<dbReference type="Gene3D" id="1.10.287.1080">
    <property type="entry name" value="MazG-like"/>
    <property type="match status" value="1"/>
</dbReference>
<reference evidence="2 3" key="1">
    <citation type="submission" date="2018-08" db="EMBL/GenBank/DDBJ databases">
        <title>Actinomadura jelena sp. nov., a novel Actinomycete isolated from soil in Chad.</title>
        <authorList>
            <person name="Shi L."/>
        </authorList>
    </citation>
    <scope>NUCLEOTIDE SEQUENCE [LARGE SCALE GENOMIC DNA]</scope>
    <source>
        <strain evidence="2 3">NEAU-G17</strain>
    </source>
</reference>
<evidence type="ECO:0000259" key="1">
    <source>
        <dbReference type="Pfam" id="PF03819"/>
    </source>
</evidence>
<sequence>MQLREIQKRAWDNKVTQGFNTTDLNLEFALAHAELSEAFEASRKQPGNLGEELADVLLFLVSIAEMRGVDLDTAVEAKLAKNAARVYQRNDTGILVKTEETIAAERG</sequence>
<dbReference type="Proteomes" id="UP000261811">
    <property type="component" value="Unassembled WGS sequence"/>
</dbReference>